<dbReference type="AlphaFoldDB" id="A0AB39R3K2"/>
<organism evidence="1">
    <name type="scientific">Streptomyces sp. R39</name>
    <dbReference type="NCBI Taxonomy" id="3238631"/>
    <lineage>
        <taxon>Bacteria</taxon>
        <taxon>Bacillati</taxon>
        <taxon>Actinomycetota</taxon>
        <taxon>Actinomycetes</taxon>
        <taxon>Kitasatosporales</taxon>
        <taxon>Streptomycetaceae</taxon>
        <taxon>Streptomyces</taxon>
    </lineage>
</organism>
<gene>
    <name evidence="1" type="ORF">AB5J52_47680</name>
</gene>
<dbReference type="RefSeq" id="WP_369227975.1">
    <property type="nucleotide sequence ID" value="NZ_CP163441.1"/>
</dbReference>
<evidence type="ECO:0000313" key="1">
    <source>
        <dbReference type="EMBL" id="XDQ49321.1"/>
    </source>
</evidence>
<reference evidence="1" key="1">
    <citation type="submission" date="2024-07" db="EMBL/GenBank/DDBJ databases">
        <authorList>
            <person name="Yu S.T."/>
        </authorList>
    </citation>
    <scope>NUCLEOTIDE SEQUENCE</scope>
    <source>
        <strain evidence="1">R39</strain>
    </source>
</reference>
<proteinExistence type="predicted"/>
<protein>
    <submittedName>
        <fullName evidence="1">Uncharacterized protein</fullName>
    </submittedName>
</protein>
<name>A0AB39R3K2_9ACTN</name>
<dbReference type="EMBL" id="CP163441">
    <property type="protein sequence ID" value="XDQ49321.1"/>
    <property type="molecule type" value="Genomic_DNA"/>
</dbReference>
<accession>A0AB39R3K2</accession>
<sequence>MPSIALRDQIAAKFESLGILQQREVVSRDALRPCVERVTRRFTEVAEAKAFAAACNVVVTTPHVLHHCTPEARQALLSATGPYGLARARPAPHRTVTHQD</sequence>